<proteinExistence type="predicted"/>
<feature type="compositionally biased region" description="Low complexity" evidence="1">
    <location>
        <begin position="165"/>
        <end position="176"/>
    </location>
</feature>
<dbReference type="EMBL" id="JAQQWM010000006">
    <property type="protein sequence ID" value="KAK8059887.1"/>
    <property type="molecule type" value="Genomic_DNA"/>
</dbReference>
<feature type="compositionally biased region" description="Low complexity" evidence="1">
    <location>
        <begin position="133"/>
        <end position="157"/>
    </location>
</feature>
<reference evidence="2 3" key="1">
    <citation type="submission" date="2023-01" db="EMBL/GenBank/DDBJ databases">
        <title>Analysis of 21 Apiospora genomes using comparative genomics revels a genus with tremendous synthesis potential of carbohydrate active enzymes and secondary metabolites.</title>
        <authorList>
            <person name="Sorensen T."/>
        </authorList>
    </citation>
    <scope>NUCLEOTIDE SEQUENCE [LARGE SCALE GENOMIC DNA]</scope>
    <source>
        <strain evidence="2 3">CBS 83171</strain>
    </source>
</reference>
<organism evidence="2 3">
    <name type="scientific">Apiospora saccharicola</name>
    <dbReference type="NCBI Taxonomy" id="335842"/>
    <lineage>
        <taxon>Eukaryota</taxon>
        <taxon>Fungi</taxon>
        <taxon>Dikarya</taxon>
        <taxon>Ascomycota</taxon>
        <taxon>Pezizomycotina</taxon>
        <taxon>Sordariomycetes</taxon>
        <taxon>Xylariomycetidae</taxon>
        <taxon>Amphisphaeriales</taxon>
        <taxon>Apiosporaceae</taxon>
        <taxon>Apiospora</taxon>
    </lineage>
</organism>
<accession>A0ABR1UMI3</accession>
<feature type="compositionally biased region" description="Low complexity" evidence="1">
    <location>
        <begin position="58"/>
        <end position="74"/>
    </location>
</feature>
<comment type="caution">
    <text evidence="2">The sequence shown here is derived from an EMBL/GenBank/DDBJ whole genome shotgun (WGS) entry which is preliminary data.</text>
</comment>
<gene>
    <name evidence="2" type="ORF">PG996_009817</name>
</gene>
<sequence length="237" mass="26566">MEQIDLSTLAGDMFNMLVPESVSSKVSSLRTKKPRKTASIGNLKNAPPPPQPSRRRSASTSVSTAVSTTSSGRTYAESDLLRSASGSAESLISEAESNATTLYSSSSTSSSTRTSVSGRSSLSSLDYSRHQYHQQQQQQLQQFQHMQQQHQQQQLQPFYPPPPQYQHYAHQQPQQQYGAPLAPVMEEQQQLKLKQLARDSKAEPHESRWTPSGVKWRYARQGTYTLYAPTSAHFFWS</sequence>
<keyword evidence="3" id="KW-1185">Reference proteome</keyword>
<feature type="region of interest" description="Disordered" evidence="1">
    <location>
        <begin position="22"/>
        <end position="78"/>
    </location>
</feature>
<dbReference type="Proteomes" id="UP001446871">
    <property type="component" value="Unassembled WGS sequence"/>
</dbReference>
<feature type="compositionally biased region" description="Low complexity" evidence="1">
    <location>
        <begin position="100"/>
        <end position="126"/>
    </location>
</feature>
<name>A0ABR1UMI3_9PEZI</name>
<evidence type="ECO:0000313" key="2">
    <source>
        <dbReference type="EMBL" id="KAK8059887.1"/>
    </source>
</evidence>
<evidence type="ECO:0000313" key="3">
    <source>
        <dbReference type="Proteomes" id="UP001446871"/>
    </source>
</evidence>
<evidence type="ECO:0008006" key="4">
    <source>
        <dbReference type="Google" id="ProtNLM"/>
    </source>
</evidence>
<evidence type="ECO:0000256" key="1">
    <source>
        <dbReference type="SAM" id="MobiDB-lite"/>
    </source>
</evidence>
<protein>
    <recommendedName>
        <fullName evidence="4">WW domain-containing protein</fullName>
    </recommendedName>
</protein>
<feature type="region of interest" description="Disordered" evidence="1">
    <location>
        <begin position="97"/>
        <end position="176"/>
    </location>
</feature>